<comment type="caution">
    <text evidence="1">The sequence shown here is derived from an EMBL/GenBank/DDBJ whole genome shotgun (WGS) entry which is preliminary data.</text>
</comment>
<dbReference type="RefSeq" id="WP_367779888.1">
    <property type="nucleotide sequence ID" value="NZ_JBFMIA010000010.1"/>
</dbReference>
<dbReference type="Proteomes" id="UP001556040">
    <property type="component" value="Unassembled WGS sequence"/>
</dbReference>
<reference evidence="1 2" key="1">
    <citation type="journal article" date="1979" name="Int. J. Syst. Evol. Microbiol.">
        <title>Bacillus globisporus subsp. marinus subsp. nov.</title>
        <authorList>
            <person name="Liu H."/>
        </authorList>
    </citation>
    <scope>NUCLEOTIDE SEQUENCE [LARGE SCALE GENOMIC DNA]</scope>
    <source>
        <strain evidence="1 2">DSM 1297</strain>
    </source>
</reference>
<dbReference type="EMBL" id="JBFMIA010000010">
    <property type="protein sequence ID" value="MEW9502396.1"/>
    <property type="molecule type" value="Genomic_DNA"/>
</dbReference>
<evidence type="ECO:0000313" key="2">
    <source>
        <dbReference type="Proteomes" id="UP001556040"/>
    </source>
</evidence>
<organism evidence="1 2">
    <name type="scientific">Jeotgalibacillus marinus</name>
    <dbReference type="NCBI Taxonomy" id="86667"/>
    <lineage>
        <taxon>Bacteria</taxon>
        <taxon>Bacillati</taxon>
        <taxon>Bacillota</taxon>
        <taxon>Bacilli</taxon>
        <taxon>Bacillales</taxon>
        <taxon>Caryophanaceae</taxon>
        <taxon>Jeotgalibacillus</taxon>
    </lineage>
</organism>
<sequence length="55" mass="6868">MTTEERIQVIRHLSLKYGIDEIIFERMTDSEIRKEYEFEVINILEPFMYRWRGLE</sequence>
<name>A0ABV3Q4W4_9BACL</name>
<keyword evidence="2" id="KW-1185">Reference proteome</keyword>
<evidence type="ECO:0000313" key="1">
    <source>
        <dbReference type="EMBL" id="MEW9502396.1"/>
    </source>
</evidence>
<proteinExistence type="predicted"/>
<protein>
    <submittedName>
        <fullName evidence="1">Uncharacterized protein</fullName>
    </submittedName>
</protein>
<gene>
    <name evidence="1" type="ORF">AB1471_11380</name>
</gene>
<accession>A0ABV3Q4W4</accession>